<organism evidence="1 2">
    <name type="scientific">Bifidobacterium longum subsp. infantis</name>
    <dbReference type="NCBI Taxonomy" id="1682"/>
    <lineage>
        <taxon>Bacteria</taxon>
        <taxon>Bacillati</taxon>
        <taxon>Actinomycetota</taxon>
        <taxon>Actinomycetes</taxon>
        <taxon>Bifidobacteriales</taxon>
        <taxon>Bifidobacteriaceae</taxon>
        <taxon>Bifidobacterium</taxon>
    </lineage>
</organism>
<evidence type="ECO:0000313" key="1">
    <source>
        <dbReference type="EMBL" id="QSP97646.1"/>
    </source>
</evidence>
<gene>
    <name evidence="1" type="ORF">BLI009_00200</name>
</gene>
<evidence type="ECO:0000313" key="2">
    <source>
        <dbReference type="Proteomes" id="UP000663618"/>
    </source>
</evidence>
<protein>
    <submittedName>
        <fullName evidence="1">Uncharacterized protein</fullName>
    </submittedName>
</protein>
<dbReference type="AlphaFoldDB" id="A0AAX1LK86"/>
<sequence>MPDQSLVVRFSLVKECGNCTLIEIIRTKEAHSITGLVSGEKARDRALAYSCLRHARLSASLVDGDGEQCLADEVELGERNFRQ</sequence>
<proteinExistence type="predicted"/>
<dbReference type="RefSeq" id="WP_126386354.1">
    <property type="nucleotide sequence ID" value="NZ_CALNDC010000011.1"/>
</dbReference>
<accession>A0AAX1LK86</accession>
<reference evidence="1" key="1">
    <citation type="submission" date="2021-03" db="EMBL/GenBank/DDBJ databases">
        <title>Genome sequencing of Bifidobacterium longum subsp. infantis JCM 7009.</title>
        <authorList>
            <person name="Kim J."/>
        </authorList>
    </citation>
    <scope>NUCLEOTIDE SEQUENCE</scope>
    <source>
        <strain evidence="1">JCM 7009</strain>
    </source>
</reference>
<name>A0AAX1LK86_BIFLI</name>
<dbReference type="EMBL" id="CP071248">
    <property type="protein sequence ID" value="QSP97646.1"/>
    <property type="molecule type" value="Genomic_DNA"/>
</dbReference>
<dbReference type="Proteomes" id="UP000663618">
    <property type="component" value="Chromosome"/>
</dbReference>